<keyword evidence="2" id="KW-1185">Reference proteome</keyword>
<dbReference type="EMBL" id="JAYMYR010000008">
    <property type="protein sequence ID" value="KAK7346558.1"/>
    <property type="molecule type" value="Genomic_DNA"/>
</dbReference>
<proteinExistence type="predicted"/>
<sequence length="144" mass="15973">MNRFMRVLVEHDSVMVESGPNPKTSPTADVLLVTVASLYKPSLFRPILFRSHPFLFSSRVSLSTDSLLHTHSLSPITPPLRVSSPNLAPLWILLTSPPLLRFAKSACFSSCLGSRSGPSTEESDSYLHFLLTVKRYLFGVDIVK</sequence>
<dbReference type="AlphaFoldDB" id="A0AAN9M6X6"/>
<accession>A0AAN9M6X6</accession>
<evidence type="ECO:0000313" key="1">
    <source>
        <dbReference type="EMBL" id="KAK7346558.1"/>
    </source>
</evidence>
<name>A0AAN9M6X6_PHACN</name>
<reference evidence="1 2" key="1">
    <citation type="submission" date="2024-01" db="EMBL/GenBank/DDBJ databases">
        <title>The genomes of 5 underutilized Papilionoideae crops provide insights into root nodulation and disease resistanc.</title>
        <authorList>
            <person name="Jiang F."/>
        </authorList>
    </citation>
    <scope>NUCLEOTIDE SEQUENCE [LARGE SCALE GENOMIC DNA]</scope>
    <source>
        <strain evidence="1">JINMINGXINNONG_FW02</strain>
        <tissue evidence="1">Leaves</tissue>
    </source>
</reference>
<comment type="caution">
    <text evidence="1">The sequence shown here is derived from an EMBL/GenBank/DDBJ whole genome shotgun (WGS) entry which is preliminary data.</text>
</comment>
<protein>
    <submittedName>
        <fullName evidence="1">Uncharacterized protein</fullName>
    </submittedName>
</protein>
<gene>
    <name evidence="1" type="ORF">VNO80_21079</name>
</gene>
<organism evidence="1 2">
    <name type="scientific">Phaseolus coccineus</name>
    <name type="common">Scarlet runner bean</name>
    <name type="synonym">Phaseolus multiflorus</name>
    <dbReference type="NCBI Taxonomy" id="3886"/>
    <lineage>
        <taxon>Eukaryota</taxon>
        <taxon>Viridiplantae</taxon>
        <taxon>Streptophyta</taxon>
        <taxon>Embryophyta</taxon>
        <taxon>Tracheophyta</taxon>
        <taxon>Spermatophyta</taxon>
        <taxon>Magnoliopsida</taxon>
        <taxon>eudicotyledons</taxon>
        <taxon>Gunneridae</taxon>
        <taxon>Pentapetalae</taxon>
        <taxon>rosids</taxon>
        <taxon>fabids</taxon>
        <taxon>Fabales</taxon>
        <taxon>Fabaceae</taxon>
        <taxon>Papilionoideae</taxon>
        <taxon>50 kb inversion clade</taxon>
        <taxon>NPAAA clade</taxon>
        <taxon>indigoferoid/millettioid clade</taxon>
        <taxon>Phaseoleae</taxon>
        <taxon>Phaseolus</taxon>
    </lineage>
</organism>
<evidence type="ECO:0000313" key="2">
    <source>
        <dbReference type="Proteomes" id="UP001374584"/>
    </source>
</evidence>
<dbReference type="Proteomes" id="UP001374584">
    <property type="component" value="Unassembled WGS sequence"/>
</dbReference>